<dbReference type="Gene3D" id="3.30.450.40">
    <property type="match status" value="1"/>
</dbReference>
<dbReference type="RefSeq" id="WP_248652720.1">
    <property type="nucleotide sequence ID" value="NZ_CP096661.1"/>
</dbReference>
<dbReference type="SUPFAM" id="SSF55785">
    <property type="entry name" value="PYP-like sensor domain (PAS domain)"/>
    <property type="match status" value="4"/>
</dbReference>
<keyword evidence="6" id="KW-0614">Plasmid</keyword>
<keyword evidence="7" id="KW-1185">Reference proteome</keyword>
<dbReference type="InterPro" id="IPR035965">
    <property type="entry name" value="PAS-like_dom_sf"/>
</dbReference>
<dbReference type="InterPro" id="IPR029016">
    <property type="entry name" value="GAF-like_dom_sf"/>
</dbReference>
<dbReference type="InterPro" id="IPR013656">
    <property type="entry name" value="PAS_4"/>
</dbReference>
<dbReference type="InterPro" id="IPR001610">
    <property type="entry name" value="PAC"/>
</dbReference>
<feature type="domain" description="PAC" evidence="5">
    <location>
        <begin position="296"/>
        <end position="348"/>
    </location>
</feature>
<dbReference type="SUPFAM" id="SSF55781">
    <property type="entry name" value="GAF domain-like"/>
    <property type="match status" value="1"/>
</dbReference>
<organism evidence="6 7">
    <name type="scientific">Halorussus limi</name>
    <dbReference type="NCBI Taxonomy" id="2938695"/>
    <lineage>
        <taxon>Archaea</taxon>
        <taxon>Methanobacteriati</taxon>
        <taxon>Methanobacteriota</taxon>
        <taxon>Stenosarchaea group</taxon>
        <taxon>Halobacteria</taxon>
        <taxon>Halobacteriales</taxon>
        <taxon>Haladaptataceae</taxon>
        <taxon>Halorussus</taxon>
    </lineage>
</organism>
<dbReference type="InterPro" id="IPR000014">
    <property type="entry name" value="PAS"/>
</dbReference>
<keyword evidence="1" id="KW-0805">Transcription regulation</keyword>
<protein>
    <submittedName>
        <fullName evidence="6">PAS domain S-box protein</fullName>
    </submittedName>
</protein>
<dbReference type="CDD" id="cd00130">
    <property type="entry name" value="PAS"/>
    <property type="match status" value="4"/>
</dbReference>
<dbReference type="InterPro" id="IPR007050">
    <property type="entry name" value="HTH_bacterioopsin"/>
</dbReference>
<dbReference type="Gene3D" id="3.30.450.20">
    <property type="entry name" value="PAS domain"/>
    <property type="match status" value="4"/>
</dbReference>
<feature type="domain" description="PAS" evidence="4">
    <location>
        <begin position="349"/>
        <end position="421"/>
    </location>
</feature>
<dbReference type="GeneID" id="72187738"/>
<proteinExistence type="predicted"/>
<dbReference type="AlphaFoldDB" id="A0A8U0I0H7"/>
<dbReference type="Pfam" id="PF08448">
    <property type="entry name" value="PAS_4"/>
    <property type="match status" value="2"/>
</dbReference>
<feature type="domain" description="PAC" evidence="5">
    <location>
        <begin position="422"/>
        <end position="478"/>
    </location>
</feature>
<evidence type="ECO:0000259" key="5">
    <source>
        <dbReference type="PROSITE" id="PS50113"/>
    </source>
</evidence>
<dbReference type="PROSITE" id="PS50113">
    <property type="entry name" value="PAC"/>
    <property type="match status" value="2"/>
</dbReference>
<dbReference type="SMART" id="SM00086">
    <property type="entry name" value="PAC"/>
    <property type="match status" value="2"/>
</dbReference>
<accession>A0A8U0I0H7</accession>
<geneLocation type="plasmid" evidence="6 7">
    <name>unnamed2</name>
</geneLocation>
<feature type="domain" description="PAS" evidence="4">
    <location>
        <begin position="88"/>
        <end position="133"/>
    </location>
</feature>
<evidence type="ECO:0000313" key="7">
    <source>
        <dbReference type="Proteomes" id="UP000830729"/>
    </source>
</evidence>
<name>A0A8U0I0H7_9EURY</name>
<evidence type="ECO:0000259" key="4">
    <source>
        <dbReference type="PROSITE" id="PS50112"/>
    </source>
</evidence>
<dbReference type="Pfam" id="PF15915">
    <property type="entry name" value="BAT"/>
    <property type="match status" value="1"/>
</dbReference>
<dbReference type="InterPro" id="IPR052155">
    <property type="entry name" value="Biofilm_reg_signaling"/>
</dbReference>
<gene>
    <name evidence="6" type="ORF">M0R89_21025</name>
</gene>
<dbReference type="Proteomes" id="UP000830729">
    <property type="component" value="Plasmid unnamed2"/>
</dbReference>
<sequence length="998" mass="111774">MDSAESTRHVFADTLAAFDATPPAPPLTTSEVADVVDCSRRTAYNRLEQLVEDELLETKKVGASGRVWWRSRPTTASQPTADLAHGSYESVVSDVFGTADVGVFLLDDDFDVVWINDSIERYFGLDSAAIVGRDKRQLIRETIGDVVAEPDDFAETVIATYDDNTYAEEFECRITAGNGRNERWLEHRSKPIETGEYAGGRVELYYDITAQKASERALREREHQFRSLVQTVDEYAIFMLDPDGRVVTWNEGAERIKGYSRKDAIDKHVSTFYTKTDRAENVPVRNLATAARDGFVEVEGWRVRKDGTRFWAKVSISAIRDDDGTLQGYAKVTQDMTDRRKHERQLRRERDLVENLFDVSPTGLMVFDTDGDLQRLNSRAKDILGLSHGEHYAASEVDLVGPDGQPLSFEERPLARTLTTGEAVTNQVVREAEATDGDRRWFSISTRPIRDDDNTLKQVVVCTDEITELKEQARQLEQQRDSLQHELDEVFARVDDAFYALDDEYRFTYVNDRAEELLGQPEAELYGQNVWEVLDVADDDPLRKQFETALATQESQIFERFSEPLGIWETVRIYPSESGLSVYFRDITERKEDEQEIVALNRLNTIVRDITDAVIDQSTREEIERVVCDALAEADVYKFAWIANVNPTTNSVYSRIEAGVDGYIGDVSISVDSDDPHGQGPAGRAIHTHEVQVTRDAFDDSAFEPWRDLAREYGYRSSAAIPIVYEGTLYGIIGVYSARKGAFHDGEREALGQLGEVVGHAIAALERKQALMTDTVVELEFRIPGFVEGAAPKSDADGTITLNQTVPIGDGIYLQYGTVTDDAVSTLEALVDELPFWDDVTITEQAVGDATFELRLTEPPVVSELASRGGRVKHPRIGDGDLEMTVYLPHSVDVHRITDVLEDVYPETELVTRHSVVQTDDTAKRVAEAFADDLTNRQRAVVEAAYHAGFFEWPRQSSGEEVADSLNIAGPTFHQHLRLAQQKLLGELVASATASVGE</sequence>
<dbReference type="PANTHER" id="PTHR44757:SF2">
    <property type="entry name" value="BIOFILM ARCHITECTURE MAINTENANCE PROTEIN MBAA"/>
    <property type="match status" value="1"/>
</dbReference>
<dbReference type="Pfam" id="PF13185">
    <property type="entry name" value="GAF_2"/>
    <property type="match status" value="1"/>
</dbReference>
<dbReference type="InterPro" id="IPR003018">
    <property type="entry name" value="GAF"/>
</dbReference>
<keyword evidence="3" id="KW-0175">Coiled coil</keyword>
<feature type="domain" description="PAS" evidence="4">
    <location>
        <begin position="221"/>
        <end position="294"/>
    </location>
</feature>
<feature type="coiled-coil region" evidence="3">
    <location>
        <begin position="459"/>
        <end position="493"/>
    </location>
</feature>
<feature type="domain" description="PAS" evidence="4">
    <location>
        <begin position="483"/>
        <end position="553"/>
    </location>
</feature>
<dbReference type="InterPro" id="IPR000700">
    <property type="entry name" value="PAS-assoc_C"/>
</dbReference>
<evidence type="ECO:0000256" key="3">
    <source>
        <dbReference type="SAM" id="Coils"/>
    </source>
</evidence>
<dbReference type="PROSITE" id="PS50112">
    <property type="entry name" value="PAS"/>
    <property type="match status" value="4"/>
</dbReference>
<dbReference type="KEGG" id="halx:M0R89_21025"/>
<reference evidence="6 7" key="1">
    <citation type="submission" date="2022-04" db="EMBL/GenBank/DDBJ databases">
        <title>Diverse halophilic archaea isolated from saline environments.</title>
        <authorList>
            <person name="Cui H.-L."/>
        </authorList>
    </citation>
    <scope>NUCLEOTIDE SEQUENCE [LARGE SCALE GENOMIC DNA]</scope>
    <source>
        <strain evidence="6 7">XZYJT49</strain>
        <plasmid evidence="6 7">unnamed2</plasmid>
    </source>
</reference>
<dbReference type="Pfam" id="PF04967">
    <property type="entry name" value="HTH_10"/>
    <property type="match status" value="1"/>
</dbReference>
<dbReference type="InterPro" id="IPR031803">
    <property type="entry name" value="BAT_GAF/HTH-assoc"/>
</dbReference>
<evidence type="ECO:0000256" key="1">
    <source>
        <dbReference type="ARBA" id="ARBA00023015"/>
    </source>
</evidence>
<dbReference type="EMBL" id="CP096661">
    <property type="protein sequence ID" value="UPV76687.1"/>
    <property type="molecule type" value="Genomic_DNA"/>
</dbReference>
<dbReference type="Pfam" id="PF13426">
    <property type="entry name" value="PAS_9"/>
    <property type="match status" value="2"/>
</dbReference>
<dbReference type="SMART" id="SM00065">
    <property type="entry name" value="GAF"/>
    <property type="match status" value="1"/>
</dbReference>
<dbReference type="PANTHER" id="PTHR44757">
    <property type="entry name" value="DIGUANYLATE CYCLASE DGCP"/>
    <property type="match status" value="1"/>
</dbReference>
<dbReference type="NCBIfam" id="TIGR00229">
    <property type="entry name" value="sensory_box"/>
    <property type="match status" value="3"/>
</dbReference>
<evidence type="ECO:0000256" key="2">
    <source>
        <dbReference type="ARBA" id="ARBA00023163"/>
    </source>
</evidence>
<evidence type="ECO:0000313" key="6">
    <source>
        <dbReference type="EMBL" id="UPV76687.1"/>
    </source>
</evidence>
<keyword evidence="2" id="KW-0804">Transcription</keyword>
<dbReference type="SMART" id="SM00091">
    <property type="entry name" value="PAS"/>
    <property type="match status" value="4"/>
</dbReference>